<dbReference type="SUPFAM" id="SSF52317">
    <property type="entry name" value="Class I glutamine amidotransferase-like"/>
    <property type="match status" value="2"/>
</dbReference>
<feature type="domain" description="DJ-1/PfpI" evidence="4">
    <location>
        <begin position="295"/>
        <end position="457"/>
    </location>
</feature>
<reference evidence="5" key="2">
    <citation type="submission" date="2020-05" db="UniProtKB">
        <authorList>
            <consortium name="EnsemblMetazoa"/>
        </authorList>
    </citation>
    <scope>IDENTIFICATION</scope>
    <source>
        <strain evidence="5">IAEA</strain>
    </source>
</reference>
<dbReference type="GO" id="GO:0006979">
    <property type="term" value="P:response to oxidative stress"/>
    <property type="evidence" value="ECO:0007669"/>
    <property type="project" value="UniProtKB-ARBA"/>
</dbReference>
<dbReference type="NCBIfam" id="TIGR01383">
    <property type="entry name" value="not_thiJ"/>
    <property type="match status" value="2"/>
</dbReference>
<dbReference type="Gene3D" id="3.40.50.880">
    <property type="match status" value="2"/>
</dbReference>
<evidence type="ECO:0000256" key="3">
    <source>
        <dbReference type="ARBA" id="ARBA00023097"/>
    </source>
</evidence>
<evidence type="ECO:0000313" key="5">
    <source>
        <dbReference type="EnsemblMetazoa" id="GPPI033504-PA"/>
    </source>
</evidence>
<dbReference type="InterPro" id="IPR002818">
    <property type="entry name" value="DJ-1/PfpI"/>
</dbReference>
<organism evidence="5 6">
    <name type="scientific">Glossina palpalis gambiensis</name>
    <dbReference type="NCBI Taxonomy" id="67801"/>
    <lineage>
        <taxon>Eukaryota</taxon>
        <taxon>Metazoa</taxon>
        <taxon>Ecdysozoa</taxon>
        <taxon>Arthropoda</taxon>
        <taxon>Hexapoda</taxon>
        <taxon>Insecta</taxon>
        <taxon>Pterygota</taxon>
        <taxon>Neoptera</taxon>
        <taxon>Endopterygota</taxon>
        <taxon>Diptera</taxon>
        <taxon>Brachycera</taxon>
        <taxon>Muscomorpha</taxon>
        <taxon>Hippoboscoidea</taxon>
        <taxon>Glossinidae</taxon>
        <taxon>Glossina</taxon>
    </lineage>
</organism>
<sequence length="479" mass="53782">MNIYRVFSRFHRQCNCSVRAIPRFLVNGERSRNFSKKCETVKSEKTALLVFTEGSGEILVAVISDILRRAGIEVSVCGLCDSEPTKCSKGVVIKPETSIYRAHKYKFDVVVIPGGLEGAKTMATNVTLGKYLKQHYKEGRLLAAICCGPLVLAANNIAEGCRLTSYPARKPDLEKIYKYVDDEIIVEDGKLLTSRGPGTAMKFALKISEILVGNKKALEVAKDILMKDDTYSRNFFTKLTMTIRHVFSCAFRFSNWPLQQLHSCKARLTHPQFLRNAEHSRFYSEQKEKEPKEHKSALIIFTKGAEEMEVVITADVLRRAEIDVVLAGLCDDKPVECVKELLIVPDVGLENVINRKFSAIVLPGGIESSQIMAKNLYFGEYLKEKENECYIAAICSGPLVLAAHNIGKGKRITSYPALELDLYKTYKYEYDDVVVDGNIITSRGPATTFQFALKIVELLRDKKKAEEIAKILLLDDHCQ</sequence>
<dbReference type="STRING" id="67801.A0A1B0BL28"/>
<evidence type="ECO:0000256" key="1">
    <source>
        <dbReference type="ARBA" id="ARBA00004496"/>
    </source>
</evidence>
<keyword evidence="6" id="KW-1185">Reference proteome</keyword>
<dbReference type="InterPro" id="IPR006287">
    <property type="entry name" value="DJ-1"/>
</dbReference>
<dbReference type="GO" id="GO:0046295">
    <property type="term" value="P:glycolate biosynthetic process"/>
    <property type="evidence" value="ECO:0007669"/>
    <property type="project" value="TreeGrafter"/>
</dbReference>
<dbReference type="PANTHER" id="PTHR48094:SF12">
    <property type="entry name" value="PARKINSON DISEASE PROTEIN 7 HOMOLOG"/>
    <property type="match status" value="1"/>
</dbReference>
<dbReference type="VEuPathDB" id="VectorBase:GPPI033504"/>
<dbReference type="AlphaFoldDB" id="A0A1B0BL28"/>
<keyword evidence="2" id="KW-0963">Cytoplasm</keyword>
<dbReference type="PANTHER" id="PTHR48094">
    <property type="entry name" value="PROTEIN/NUCLEIC ACID DEGLYCASE DJ-1-RELATED"/>
    <property type="match status" value="1"/>
</dbReference>
<dbReference type="Proteomes" id="UP000092460">
    <property type="component" value="Unassembled WGS sequence"/>
</dbReference>
<evidence type="ECO:0000313" key="6">
    <source>
        <dbReference type="Proteomes" id="UP000092460"/>
    </source>
</evidence>
<dbReference type="Pfam" id="PF01965">
    <property type="entry name" value="DJ-1_PfpI"/>
    <property type="match status" value="2"/>
</dbReference>
<dbReference type="EMBL" id="JXJN01016196">
    <property type="status" value="NOT_ANNOTATED_CDS"/>
    <property type="molecule type" value="Genomic_DNA"/>
</dbReference>
<dbReference type="InterPro" id="IPR050325">
    <property type="entry name" value="Prot/Nucl_acid_deglycase"/>
</dbReference>
<dbReference type="InterPro" id="IPR029062">
    <property type="entry name" value="Class_I_gatase-like"/>
</dbReference>
<dbReference type="GO" id="GO:0005634">
    <property type="term" value="C:nucleus"/>
    <property type="evidence" value="ECO:0007669"/>
    <property type="project" value="TreeGrafter"/>
</dbReference>
<proteinExistence type="predicted"/>
<protein>
    <recommendedName>
        <fullName evidence="4">DJ-1/PfpI domain-containing protein</fullName>
    </recommendedName>
</protein>
<dbReference type="GO" id="GO:0005739">
    <property type="term" value="C:mitochondrion"/>
    <property type="evidence" value="ECO:0007669"/>
    <property type="project" value="TreeGrafter"/>
</dbReference>
<comment type="subcellular location">
    <subcellularLocation>
        <location evidence="1">Cytoplasm</location>
    </subcellularLocation>
</comment>
<evidence type="ECO:0000259" key="4">
    <source>
        <dbReference type="Pfam" id="PF01965"/>
    </source>
</evidence>
<evidence type="ECO:0000256" key="2">
    <source>
        <dbReference type="ARBA" id="ARBA00022490"/>
    </source>
</evidence>
<accession>A0A1B0BL28</accession>
<dbReference type="FunFam" id="3.40.50.880:FF:000022">
    <property type="entry name" value="protein deglycase DJ-1"/>
    <property type="match status" value="1"/>
</dbReference>
<dbReference type="GO" id="GO:1903189">
    <property type="term" value="P:glyoxal metabolic process"/>
    <property type="evidence" value="ECO:0007669"/>
    <property type="project" value="TreeGrafter"/>
</dbReference>
<dbReference type="CDD" id="cd03135">
    <property type="entry name" value="GATase1_DJ-1"/>
    <property type="match status" value="2"/>
</dbReference>
<name>A0A1B0BL28_9MUSC</name>
<dbReference type="GO" id="GO:0051896">
    <property type="term" value="P:regulation of phosphatidylinositol 3-kinase/protein kinase B signal transduction"/>
    <property type="evidence" value="ECO:0007669"/>
    <property type="project" value="UniProtKB-ARBA"/>
</dbReference>
<feature type="domain" description="DJ-1/PfpI" evidence="4">
    <location>
        <begin position="46"/>
        <end position="209"/>
    </location>
</feature>
<dbReference type="EnsemblMetazoa" id="GPPI033504-RA">
    <property type="protein sequence ID" value="GPPI033504-PA"/>
    <property type="gene ID" value="GPPI033504"/>
</dbReference>
<reference evidence="6" key="1">
    <citation type="submission" date="2015-01" db="EMBL/GenBank/DDBJ databases">
        <authorList>
            <person name="Aksoy S."/>
            <person name="Warren W."/>
            <person name="Wilson R.K."/>
        </authorList>
    </citation>
    <scope>NUCLEOTIDE SEQUENCE [LARGE SCALE GENOMIC DNA]</scope>
    <source>
        <strain evidence="6">IAEA</strain>
    </source>
</reference>
<keyword evidence="3" id="KW-0558">Oxidation</keyword>